<evidence type="ECO:0000256" key="3">
    <source>
        <dbReference type="ARBA" id="ARBA00022723"/>
    </source>
</evidence>
<evidence type="ECO:0000256" key="4">
    <source>
        <dbReference type="ARBA" id="ARBA00023002"/>
    </source>
</evidence>
<dbReference type="CDD" id="cd11062">
    <property type="entry name" value="CYP58-like"/>
    <property type="match status" value="1"/>
</dbReference>
<evidence type="ECO:0000313" key="9">
    <source>
        <dbReference type="EMBL" id="OAP56447.1"/>
    </source>
</evidence>
<evidence type="ECO:0000256" key="6">
    <source>
        <dbReference type="PIRSR" id="PIRSR602403-1"/>
    </source>
</evidence>
<dbReference type="InterPro" id="IPR017972">
    <property type="entry name" value="Cyt_P450_CS"/>
</dbReference>
<keyword evidence="7" id="KW-0503">Monooxygenase</keyword>
<dbReference type="InterPro" id="IPR002403">
    <property type="entry name" value="Cyt_P450_E_grp-IV"/>
</dbReference>
<evidence type="ECO:0008006" key="11">
    <source>
        <dbReference type="Google" id="ProtNLM"/>
    </source>
</evidence>
<gene>
    <name evidence="9" type="ORF">AYL99_09626</name>
</gene>
<dbReference type="InterPro" id="IPR050121">
    <property type="entry name" value="Cytochrome_P450_monoxygenase"/>
</dbReference>
<dbReference type="OrthoDB" id="3945418at2759"/>
<dbReference type="Proteomes" id="UP000078343">
    <property type="component" value="Unassembled WGS sequence"/>
</dbReference>
<feature type="binding site" description="axial binding residue" evidence="6">
    <location>
        <position position="455"/>
    </location>
    <ligand>
        <name>heme</name>
        <dbReference type="ChEBI" id="CHEBI:30413"/>
    </ligand>
    <ligandPart>
        <name>Fe</name>
        <dbReference type="ChEBI" id="CHEBI:18248"/>
    </ligandPart>
</feature>
<dbReference type="GO" id="GO:0004497">
    <property type="term" value="F:monooxygenase activity"/>
    <property type="evidence" value="ECO:0007669"/>
    <property type="project" value="UniProtKB-KW"/>
</dbReference>
<evidence type="ECO:0000256" key="5">
    <source>
        <dbReference type="ARBA" id="ARBA00023004"/>
    </source>
</evidence>
<comment type="caution">
    <text evidence="9">The sequence shown here is derived from an EMBL/GenBank/DDBJ whole genome shotgun (WGS) entry which is preliminary data.</text>
</comment>
<dbReference type="PANTHER" id="PTHR24305">
    <property type="entry name" value="CYTOCHROME P450"/>
    <property type="match status" value="1"/>
</dbReference>
<protein>
    <recommendedName>
        <fullName evidence="11">Cytochrome P450</fullName>
    </recommendedName>
</protein>
<organism evidence="9 10">
    <name type="scientific">Fonsecaea erecta</name>
    <dbReference type="NCBI Taxonomy" id="1367422"/>
    <lineage>
        <taxon>Eukaryota</taxon>
        <taxon>Fungi</taxon>
        <taxon>Dikarya</taxon>
        <taxon>Ascomycota</taxon>
        <taxon>Pezizomycotina</taxon>
        <taxon>Eurotiomycetes</taxon>
        <taxon>Chaetothyriomycetidae</taxon>
        <taxon>Chaetothyriales</taxon>
        <taxon>Herpotrichiellaceae</taxon>
        <taxon>Fonsecaea</taxon>
    </lineage>
</organism>
<dbReference type="AlphaFoldDB" id="A0A178Z9J5"/>
<dbReference type="PRINTS" id="PR00465">
    <property type="entry name" value="EP450IV"/>
</dbReference>
<evidence type="ECO:0000256" key="7">
    <source>
        <dbReference type="RuleBase" id="RU000461"/>
    </source>
</evidence>
<dbReference type="PRINTS" id="PR00385">
    <property type="entry name" value="P450"/>
</dbReference>
<dbReference type="GO" id="GO:0005506">
    <property type="term" value="F:iron ion binding"/>
    <property type="evidence" value="ECO:0007669"/>
    <property type="project" value="InterPro"/>
</dbReference>
<evidence type="ECO:0000313" key="10">
    <source>
        <dbReference type="Proteomes" id="UP000078343"/>
    </source>
</evidence>
<dbReference type="GO" id="GO:0016705">
    <property type="term" value="F:oxidoreductase activity, acting on paired donors, with incorporation or reduction of molecular oxygen"/>
    <property type="evidence" value="ECO:0007669"/>
    <property type="project" value="InterPro"/>
</dbReference>
<dbReference type="InterPro" id="IPR036396">
    <property type="entry name" value="Cyt_P450_sf"/>
</dbReference>
<keyword evidence="3 6" id="KW-0479">Metal-binding</keyword>
<dbReference type="GeneID" id="30013794"/>
<keyword evidence="5 6" id="KW-0408">Iron</keyword>
<dbReference type="RefSeq" id="XP_018689814.1">
    <property type="nucleotide sequence ID" value="XM_018841133.1"/>
</dbReference>
<dbReference type="Gene3D" id="1.10.630.10">
    <property type="entry name" value="Cytochrome P450"/>
    <property type="match status" value="1"/>
</dbReference>
<name>A0A178Z9J5_9EURO</name>
<keyword evidence="6 7" id="KW-0349">Heme</keyword>
<dbReference type="GO" id="GO:0020037">
    <property type="term" value="F:heme binding"/>
    <property type="evidence" value="ECO:0007669"/>
    <property type="project" value="InterPro"/>
</dbReference>
<keyword evidence="10" id="KW-1185">Reference proteome</keyword>
<evidence type="ECO:0000256" key="1">
    <source>
        <dbReference type="ARBA" id="ARBA00001971"/>
    </source>
</evidence>
<comment type="cofactor">
    <cofactor evidence="1 6">
        <name>heme</name>
        <dbReference type="ChEBI" id="CHEBI:30413"/>
    </cofactor>
</comment>
<keyword evidence="8" id="KW-1133">Transmembrane helix</keyword>
<proteinExistence type="inferred from homology"/>
<dbReference type="SUPFAM" id="SSF48264">
    <property type="entry name" value="Cytochrome P450"/>
    <property type="match status" value="1"/>
</dbReference>
<dbReference type="PANTHER" id="PTHR24305:SF218">
    <property type="entry name" value="P450, PUTATIVE (EUROFUNG)-RELATED"/>
    <property type="match status" value="1"/>
</dbReference>
<dbReference type="PROSITE" id="PS00086">
    <property type="entry name" value="CYTOCHROME_P450"/>
    <property type="match status" value="1"/>
</dbReference>
<feature type="transmembrane region" description="Helical" evidence="8">
    <location>
        <begin position="12"/>
        <end position="38"/>
    </location>
</feature>
<evidence type="ECO:0000256" key="2">
    <source>
        <dbReference type="ARBA" id="ARBA00010617"/>
    </source>
</evidence>
<comment type="similarity">
    <text evidence="2 7">Belongs to the cytochrome P450 family.</text>
</comment>
<keyword evidence="4 7" id="KW-0560">Oxidoreductase</keyword>
<dbReference type="InterPro" id="IPR001128">
    <property type="entry name" value="Cyt_P450"/>
</dbReference>
<dbReference type="Pfam" id="PF00067">
    <property type="entry name" value="p450"/>
    <property type="match status" value="1"/>
</dbReference>
<keyword evidence="8" id="KW-0472">Membrane</keyword>
<evidence type="ECO:0000256" key="8">
    <source>
        <dbReference type="SAM" id="Phobius"/>
    </source>
</evidence>
<reference evidence="9 10" key="1">
    <citation type="submission" date="2016-04" db="EMBL/GenBank/DDBJ databases">
        <title>Draft genome of Fonsecaea erecta CBS 125763.</title>
        <authorList>
            <person name="Weiss V.A."/>
            <person name="Vicente V.A."/>
            <person name="Raittz R.T."/>
            <person name="Moreno L.F."/>
            <person name="De Souza E.M."/>
            <person name="Pedrosa F.O."/>
            <person name="Steffens M.B."/>
            <person name="Faoro H."/>
            <person name="Tadra-Sfeir M.Z."/>
            <person name="Najafzadeh M.J."/>
            <person name="Felipe M.S."/>
            <person name="Teixeira M."/>
            <person name="Sun J."/>
            <person name="Xi L."/>
            <person name="Gomes R."/>
            <person name="De Azevedo C.M."/>
            <person name="Salgado C.G."/>
            <person name="Da Silva M.B."/>
            <person name="Nascimento M.F."/>
            <person name="Queiroz-Telles F."/>
            <person name="Attili D.S."/>
            <person name="Gorbushina A."/>
        </authorList>
    </citation>
    <scope>NUCLEOTIDE SEQUENCE [LARGE SCALE GENOMIC DNA]</scope>
    <source>
        <strain evidence="9 10">CBS 125763</strain>
    </source>
</reference>
<dbReference type="STRING" id="1367422.A0A178Z9J5"/>
<accession>A0A178Z9J5</accession>
<sequence length="509" mass="57493">MQWHLSRPLESPTATVCLVLASVFVAWRLVLVTLRIWFSPLRNVPGPRLAAATSLWLYVEDNKPTIVKTIRKLHAQYGPIVRIAPNHVSIKDADIYLKTIYQIASNFNKDPAFYDAFANEDDTLFTVPSSAEHGYHRRLLSGGFSRKRVLEFEPEIWKLATSLTTLVDDQYVSGRPVDLTKLFRSFALDVVSRFSFGESYGALSRPDVDEPLLDAFDQFGRASFLLMNFPTIRKLLQPLIIRLPGEVFQAIPSMTNRVMNSLGRLDNIEKGKFLPVLASIKEAGLRQNTQLPKQYLAANGIGSIVAGTDTTGFTLSVGIWAIFMNDKIRRRLHSDLKEVWHDRDAHPGLRDLEALPYLQACVRESLRLATPIRGRLPRLVPPEGMTVRLPAAGWKEYHLPGGTSVSSSIYLMHYDEAVYDDPETFNPERWLVKDPELLQRRERQLVPFSSGSRICIGLNIAMAELYVCIATTVRWYMAKEVLDRELITEEQFTTLVPGGLQAILVPADD</sequence>
<dbReference type="EMBL" id="LVYI01000009">
    <property type="protein sequence ID" value="OAP56447.1"/>
    <property type="molecule type" value="Genomic_DNA"/>
</dbReference>
<keyword evidence="8" id="KW-0812">Transmembrane</keyword>